<reference evidence="1 2" key="1">
    <citation type="journal article" date="2019" name="Genome Biol. Evol.">
        <title>Insights into the evolution of the New World diploid cottons (Gossypium, subgenus Houzingenia) based on genome sequencing.</title>
        <authorList>
            <person name="Grover C.E."/>
            <person name="Arick M.A. 2nd"/>
            <person name="Thrash A."/>
            <person name="Conover J.L."/>
            <person name="Sanders W.S."/>
            <person name="Peterson D.G."/>
            <person name="Frelichowski J.E."/>
            <person name="Scheffler J.A."/>
            <person name="Scheffler B.E."/>
            <person name="Wendel J.F."/>
        </authorList>
    </citation>
    <scope>NUCLEOTIDE SEQUENCE [LARGE SCALE GENOMIC DNA]</scope>
    <source>
        <strain evidence="1">185</strain>
        <tissue evidence="1">Leaf</tissue>
    </source>
</reference>
<dbReference type="EMBL" id="JABFAA010000012">
    <property type="protein sequence ID" value="MBA0697380.1"/>
    <property type="molecule type" value="Genomic_DNA"/>
</dbReference>
<protein>
    <recommendedName>
        <fullName evidence="3">RNase H type-1 domain-containing protein</fullName>
    </recommendedName>
</protein>
<comment type="caution">
    <text evidence="1">The sequence shown here is derived from an EMBL/GenBank/DDBJ whole genome shotgun (WGS) entry which is preliminary data.</text>
</comment>
<gene>
    <name evidence="1" type="ORF">Goari_020921</name>
</gene>
<sequence>MGFNSIAIVRDSRTVIKKCQTMAPDKSIIGELIRDIQSKKVYFQEIDFHTGLHPSRTGRKMAETPRLRQFHGRTTKEKILEKESFWKLLSIELLGQGSEEATDLWSLAVGVDWTRD</sequence>
<accession>A0A7J8YDL1</accession>
<proteinExistence type="predicted"/>
<keyword evidence="2" id="KW-1185">Reference proteome</keyword>
<dbReference type="Proteomes" id="UP000593577">
    <property type="component" value="Unassembled WGS sequence"/>
</dbReference>
<name>A0A7J8YDL1_GOSAI</name>
<evidence type="ECO:0008006" key="3">
    <source>
        <dbReference type="Google" id="ProtNLM"/>
    </source>
</evidence>
<dbReference type="AlphaFoldDB" id="A0A7J8YDL1"/>
<organism evidence="1 2">
    <name type="scientific">Gossypium aridum</name>
    <name type="common">American cotton</name>
    <name type="synonym">Erioxylum aridum</name>
    <dbReference type="NCBI Taxonomy" id="34290"/>
    <lineage>
        <taxon>Eukaryota</taxon>
        <taxon>Viridiplantae</taxon>
        <taxon>Streptophyta</taxon>
        <taxon>Embryophyta</taxon>
        <taxon>Tracheophyta</taxon>
        <taxon>Spermatophyta</taxon>
        <taxon>Magnoliopsida</taxon>
        <taxon>eudicotyledons</taxon>
        <taxon>Gunneridae</taxon>
        <taxon>Pentapetalae</taxon>
        <taxon>rosids</taxon>
        <taxon>malvids</taxon>
        <taxon>Malvales</taxon>
        <taxon>Malvaceae</taxon>
        <taxon>Malvoideae</taxon>
        <taxon>Gossypium</taxon>
    </lineage>
</organism>
<evidence type="ECO:0000313" key="2">
    <source>
        <dbReference type="Proteomes" id="UP000593577"/>
    </source>
</evidence>
<evidence type="ECO:0000313" key="1">
    <source>
        <dbReference type="EMBL" id="MBA0697380.1"/>
    </source>
</evidence>